<evidence type="ECO:0000313" key="7">
    <source>
        <dbReference type="EMBL" id="TDO37075.1"/>
    </source>
</evidence>
<dbReference type="RefSeq" id="WP_133871747.1">
    <property type="nucleotide sequence ID" value="NZ_BOMD01000100.1"/>
</dbReference>
<dbReference type="AlphaFoldDB" id="A0A4R6JR09"/>
<reference evidence="7 8" key="1">
    <citation type="submission" date="2019-03" db="EMBL/GenBank/DDBJ databases">
        <title>Sequencing the genomes of 1000 actinobacteria strains.</title>
        <authorList>
            <person name="Klenk H.-P."/>
        </authorList>
    </citation>
    <scope>NUCLEOTIDE SEQUENCE [LARGE SCALE GENOMIC DNA]</scope>
    <source>
        <strain evidence="7 8">DSM 43805</strain>
    </source>
</reference>
<keyword evidence="2" id="KW-0963">Cytoplasm</keyword>
<dbReference type="SUPFAM" id="SSF52266">
    <property type="entry name" value="SGNH hydrolase"/>
    <property type="match status" value="1"/>
</dbReference>
<protein>
    <submittedName>
        <fullName evidence="7">Lysophospholipase L1-like esterase</fullName>
    </submittedName>
</protein>
<keyword evidence="8" id="KW-1185">Reference proteome</keyword>
<evidence type="ECO:0000259" key="5">
    <source>
        <dbReference type="Pfam" id="PF06268"/>
    </source>
</evidence>
<dbReference type="Pfam" id="PF06268">
    <property type="entry name" value="Fascin"/>
    <property type="match status" value="1"/>
</dbReference>
<dbReference type="PANTHER" id="PTHR43784:SF2">
    <property type="entry name" value="GDSL-LIKE LIPASE_ACYLHYDROLASE, PUTATIVE (AFU_ORTHOLOGUE AFUA_2G00820)-RELATED"/>
    <property type="match status" value="1"/>
</dbReference>
<dbReference type="Gene3D" id="3.40.50.1110">
    <property type="entry name" value="SGNH hydrolase"/>
    <property type="match status" value="1"/>
</dbReference>
<dbReference type="Proteomes" id="UP000294901">
    <property type="component" value="Unassembled WGS sequence"/>
</dbReference>
<dbReference type="GO" id="GO:0051015">
    <property type="term" value="F:actin filament binding"/>
    <property type="evidence" value="ECO:0007669"/>
    <property type="project" value="InterPro"/>
</dbReference>
<feature type="signal peptide" evidence="4">
    <location>
        <begin position="1"/>
        <end position="28"/>
    </location>
</feature>
<feature type="domain" description="Fascin-like" evidence="5">
    <location>
        <begin position="448"/>
        <end position="531"/>
    </location>
</feature>
<dbReference type="OrthoDB" id="1828825at2"/>
<evidence type="ECO:0000256" key="1">
    <source>
        <dbReference type="ARBA" id="ARBA00004496"/>
    </source>
</evidence>
<feature type="domain" description="SGNH hydrolase-type esterase" evidence="6">
    <location>
        <begin position="201"/>
        <end position="384"/>
    </location>
</feature>
<evidence type="ECO:0000256" key="4">
    <source>
        <dbReference type="SAM" id="SignalP"/>
    </source>
</evidence>
<sequence>MRRGLWSAAVIVTLAAIGMVPSATPAGAAEEPWTGTWAASPWNTKGQGKSFEDQTLRQIVRTSIGGSAARIQLSNAFGDTAVTIADVHLADRVAGPQVDPASDRSITFGGQRTVTIPAGGKVVSDEATFAVEPLADVAVSFHIPGRITDPTQHLDSFQTNYVADGNVAGDATLTDFTTNTSYTLLANLDVTNDASAGAVVALGASITDGFVSPLDANRRWPNDLAVRLAGTGRVVGVLNQGVSGNASLNDGGGQSAVRRFERDVLDQPGVAWVVIADTPINDLLGDRPPVDRLIDALAGQIGAAHARGVKVMCATLTPFFGHERWTETAESARAEYNAYVRGSGSGCDAVADFATATEDPADQRRFRPILDIGDHLHPNSAGLQAMADVIDLTVFGPPTGPVVEPTLVVGLKSRHNQRYVSAEAGGDQPLIANREAIGLWETFDRIPQTDGTYALRAHANDKYVTATATQPLIASATTVGSEQRFRIQTHGDGSVTLQSVATGRFVSAEDGGARPLIADRESVGPWEFFDLPVL</sequence>
<dbReference type="InterPro" id="IPR013830">
    <property type="entry name" value="SGNH_hydro"/>
</dbReference>
<comment type="subcellular location">
    <subcellularLocation>
        <location evidence="1">Cytoplasm</location>
    </subcellularLocation>
</comment>
<evidence type="ECO:0000256" key="3">
    <source>
        <dbReference type="ARBA" id="ARBA00023203"/>
    </source>
</evidence>
<gene>
    <name evidence="7" type="ORF">C8E87_0670</name>
</gene>
<dbReference type="InterPro" id="IPR008999">
    <property type="entry name" value="Actin-crosslinking"/>
</dbReference>
<dbReference type="InterPro" id="IPR036514">
    <property type="entry name" value="SGNH_hydro_sf"/>
</dbReference>
<dbReference type="Pfam" id="PF13472">
    <property type="entry name" value="Lipase_GDSL_2"/>
    <property type="match status" value="1"/>
</dbReference>
<dbReference type="GO" id="GO:0030674">
    <property type="term" value="F:protein-macromolecule adaptor activity"/>
    <property type="evidence" value="ECO:0007669"/>
    <property type="project" value="InterPro"/>
</dbReference>
<organism evidence="7 8">
    <name type="scientific">Paractinoplanes brasiliensis</name>
    <dbReference type="NCBI Taxonomy" id="52695"/>
    <lineage>
        <taxon>Bacteria</taxon>
        <taxon>Bacillati</taxon>
        <taxon>Actinomycetota</taxon>
        <taxon>Actinomycetes</taxon>
        <taxon>Micromonosporales</taxon>
        <taxon>Micromonosporaceae</taxon>
        <taxon>Paractinoplanes</taxon>
    </lineage>
</organism>
<evidence type="ECO:0000259" key="6">
    <source>
        <dbReference type="Pfam" id="PF13472"/>
    </source>
</evidence>
<feature type="chain" id="PRO_5020778256" evidence="4">
    <location>
        <begin position="29"/>
        <end position="534"/>
    </location>
</feature>
<evidence type="ECO:0000313" key="8">
    <source>
        <dbReference type="Proteomes" id="UP000294901"/>
    </source>
</evidence>
<keyword evidence="4" id="KW-0732">Signal</keyword>
<dbReference type="InterPro" id="IPR053140">
    <property type="entry name" value="GDSL_Rv0518-like"/>
</dbReference>
<dbReference type="PANTHER" id="PTHR43784">
    <property type="entry name" value="GDSL-LIKE LIPASE/ACYLHYDROLASE, PUTATIVE (AFU_ORTHOLOGUE AFUA_2G00820)-RELATED"/>
    <property type="match status" value="1"/>
</dbReference>
<dbReference type="Gene3D" id="2.80.10.50">
    <property type="match status" value="1"/>
</dbReference>
<dbReference type="EMBL" id="SNWR01000001">
    <property type="protein sequence ID" value="TDO37075.1"/>
    <property type="molecule type" value="Genomic_DNA"/>
</dbReference>
<comment type="caution">
    <text evidence="7">The sequence shown here is derived from an EMBL/GenBank/DDBJ whole genome shotgun (WGS) entry which is preliminary data.</text>
</comment>
<dbReference type="InterPro" id="IPR022768">
    <property type="entry name" value="Fascin-like_dom"/>
</dbReference>
<evidence type="ECO:0000256" key="2">
    <source>
        <dbReference type="ARBA" id="ARBA00022490"/>
    </source>
</evidence>
<dbReference type="GO" id="GO:0005737">
    <property type="term" value="C:cytoplasm"/>
    <property type="evidence" value="ECO:0007669"/>
    <property type="project" value="UniProtKB-SubCell"/>
</dbReference>
<proteinExistence type="predicted"/>
<dbReference type="CDD" id="cd00257">
    <property type="entry name" value="beta-trefoil_FSCN-like"/>
    <property type="match status" value="1"/>
</dbReference>
<keyword evidence="3" id="KW-0009">Actin-binding</keyword>
<dbReference type="SUPFAM" id="SSF50405">
    <property type="entry name" value="Actin-crosslinking proteins"/>
    <property type="match status" value="1"/>
</dbReference>
<name>A0A4R6JR09_9ACTN</name>
<accession>A0A4R6JR09</accession>